<dbReference type="STRING" id="1122189.SAMN02745165_02182"/>
<keyword evidence="11" id="KW-1185">Reference proteome</keyword>
<evidence type="ECO:0000256" key="7">
    <source>
        <dbReference type="SAM" id="SignalP"/>
    </source>
</evidence>
<feature type="domain" description="Disulphide bond isomerase DsbC/G N-terminal" evidence="8">
    <location>
        <begin position="27"/>
        <end position="90"/>
    </location>
</feature>
<dbReference type="InterPro" id="IPR018950">
    <property type="entry name" value="DiS-bond_isomerase_DsbC/G_N"/>
</dbReference>
<dbReference type="Proteomes" id="UP000184171">
    <property type="component" value="Unassembled WGS sequence"/>
</dbReference>
<name>A0A1M6IN88_MALRU</name>
<dbReference type="Gene3D" id="3.40.30.10">
    <property type="entry name" value="Glutaredoxin"/>
    <property type="match status" value="1"/>
</dbReference>
<dbReference type="PANTHER" id="PTHR35272:SF3">
    <property type="entry name" value="THIOL:DISULFIDE INTERCHANGE PROTEIN DSBC"/>
    <property type="match status" value="1"/>
</dbReference>
<keyword evidence="4" id="KW-0574">Periplasm</keyword>
<evidence type="ECO:0000313" key="10">
    <source>
        <dbReference type="EMBL" id="SHJ35954.1"/>
    </source>
</evidence>
<dbReference type="InterPro" id="IPR009094">
    <property type="entry name" value="DiS-bond_isomerase_DsbC/G_N_sf"/>
</dbReference>
<evidence type="ECO:0000256" key="2">
    <source>
        <dbReference type="ARBA" id="ARBA00009813"/>
    </source>
</evidence>
<evidence type="ECO:0000256" key="5">
    <source>
        <dbReference type="ARBA" id="ARBA00023157"/>
    </source>
</evidence>
<organism evidence="10 11">
    <name type="scientific">Malonomonas rubra DSM 5091</name>
    <dbReference type="NCBI Taxonomy" id="1122189"/>
    <lineage>
        <taxon>Bacteria</taxon>
        <taxon>Pseudomonadati</taxon>
        <taxon>Thermodesulfobacteriota</taxon>
        <taxon>Desulfuromonadia</taxon>
        <taxon>Desulfuromonadales</taxon>
        <taxon>Geopsychrobacteraceae</taxon>
        <taxon>Malonomonas</taxon>
    </lineage>
</organism>
<accession>A0A1M6IN88</accession>
<dbReference type="Gene3D" id="3.10.450.70">
    <property type="entry name" value="Disulphide bond isomerase, DsbC/G, N-terminal"/>
    <property type="match status" value="1"/>
</dbReference>
<dbReference type="Pfam" id="PF13098">
    <property type="entry name" value="Thioredoxin_2"/>
    <property type="match status" value="1"/>
</dbReference>
<dbReference type="EMBL" id="FQZT01000007">
    <property type="protein sequence ID" value="SHJ35954.1"/>
    <property type="molecule type" value="Genomic_DNA"/>
</dbReference>
<comment type="subcellular location">
    <subcellularLocation>
        <location evidence="1">Periplasm</location>
    </subcellularLocation>
</comment>
<keyword evidence="5" id="KW-1015">Disulfide bond</keyword>
<feature type="signal peptide" evidence="7">
    <location>
        <begin position="1"/>
        <end position="21"/>
    </location>
</feature>
<protein>
    <submittedName>
        <fullName evidence="10">Thiol:disulfide interchange protein DsbC</fullName>
    </submittedName>
</protein>
<dbReference type="RefSeq" id="WP_072908759.1">
    <property type="nucleotide sequence ID" value="NZ_FQZT01000007.1"/>
</dbReference>
<feature type="domain" description="Thioredoxin-like fold" evidence="9">
    <location>
        <begin position="119"/>
        <end position="219"/>
    </location>
</feature>
<sequence length="244" mass="27209">MSRFVLSLILMIFSLPLVACAVPPQTEDFSSVANALQMSFPSIPLKEVNATPVAGIYEVVTVKEEILYFAPASGHIFAGELWNNQGQNLSRESKARMMTAKLPLLPLDKAIKIGDGPNEVVEISDPDCPFCREGSSFFSSREDVTRYIFLFPLDRLHPQAEAKSKFILSAEDQEEAYEDVFSGEYDNQPLPAFEDNGLLDEHRQIGRNIGVTGTPKYWINGKFVSGTNLKKFEQLLDQGPEKTK</sequence>
<dbReference type="SUPFAM" id="SSF54423">
    <property type="entry name" value="DsbC/DsbG N-terminal domain-like"/>
    <property type="match status" value="1"/>
</dbReference>
<feature type="chain" id="PRO_5039928362" evidence="7">
    <location>
        <begin position="22"/>
        <end position="244"/>
    </location>
</feature>
<evidence type="ECO:0000313" key="11">
    <source>
        <dbReference type="Proteomes" id="UP000184171"/>
    </source>
</evidence>
<dbReference type="InterPro" id="IPR033954">
    <property type="entry name" value="DiS-bond_Isoase_DsbC/G"/>
</dbReference>
<evidence type="ECO:0000256" key="4">
    <source>
        <dbReference type="ARBA" id="ARBA00022764"/>
    </source>
</evidence>
<reference evidence="10 11" key="1">
    <citation type="submission" date="2016-11" db="EMBL/GenBank/DDBJ databases">
        <authorList>
            <person name="Jaros S."/>
            <person name="Januszkiewicz K."/>
            <person name="Wedrychowicz H."/>
        </authorList>
    </citation>
    <scope>NUCLEOTIDE SEQUENCE [LARGE SCALE GENOMIC DNA]</scope>
    <source>
        <strain evidence="10 11">DSM 5091</strain>
    </source>
</reference>
<proteinExistence type="inferred from homology"/>
<keyword evidence="6" id="KW-0676">Redox-active center</keyword>
<dbReference type="OrthoDB" id="9800545at2"/>
<evidence type="ECO:0000256" key="6">
    <source>
        <dbReference type="ARBA" id="ARBA00023284"/>
    </source>
</evidence>
<comment type="similarity">
    <text evidence="2">Belongs to the thioredoxin family. DsbC subfamily.</text>
</comment>
<dbReference type="SUPFAM" id="SSF52833">
    <property type="entry name" value="Thioredoxin-like"/>
    <property type="match status" value="1"/>
</dbReference>
<keyword evidence="3 7" id="KW-0732">Signal</keyword>
<dbReference type="Pfam" id="PF10411">
    <property type="entry name" value="DsbC_N"/>
    <property type="match status" value="1"/>
</dbReference>
<dbReference type="CDD" id="cd03020">
    <property type="entry name" value="DsbA_DsbC_DsbG"/>
    <property type="match status" value="1"/>
</dbReference>
<evidence type="ECO:0000259" key="8">
    <source>
        <dbReference type="Pfam" id="PF10411"/>
    </source>
</evidence>
<evidence type="ECO:0000256" key="3">
    <source>
        <dbReference type="ARBA" id="ARBA00022729"/>
    </source>
</evidence>
<evidence type="ECO:0000256" key="1">
    <source>
        <dbReference type="ARBA" id="ARBA00004418"/>
    </source>
</evidence>
<dbReference type="InterPro" id="IPR036249">
    <property type="entry name" value="Thioredoxin-like_sf"/>
</dbReference>
<evidence type="ECO:0000259" key="9">
    <source>
        <dbReference type="Pfam" id="PF13098"/>
    </source>
</evidence>
<dbReference type="InterPro" id="IPR051470">
    <property type="entry name" value="Thiol:disulfide_interchange"/>
</dbReference>
<dbReference type="InterPro" id="IPR012336">
    <property type="entry name" value="Thioredoxin-like_fold"/>
</dbReference>
<dbReference type="AlphaFoldDB" id="A0A1M6IN88"/>
<gene>
    <name evidence="10" type="ORF">SAMN02745165_02182</name>
</gene>
<dbReference type="PANTHER" id="PTHR35272">
    <property type="entry name" value="THIOL:DISULFIDE INTERCHANGE PROTEIN DSBC-RELATED"/>
    <property type="match status" value="1"/>
</dbReference>
<dbReference type="GO" id="GO:0042597">
    <property type="term" value="C:periplasmic space"/>
    <property type="evidence" value="ECO:0007669"/>
    <property type="project" value="UniProtKB-SubCell"/>
</dbReference>